<dbReference type="AlphaFoldDB" id="A0A0C4DST7"/>
<proteinExistence type="predicted"/>
<reference evidence="1" key="3">
    <citation type="submission" date="2011-03" db="EMBL/GenBank/DDBJ databases">
        <title>Annotation of Magnaporthe poae ATCC 64411.</title>
        <authorList>
            <person name="Ma L.-J."/>
            <person name="Dead R."/>
            <person name="Young S.K."/>
            <person name="Zeng Q."/>
            <person name="Gargeya S."/>
            <person name="Fitzgerald M."/>
            <person name="Haas B."/>
            <person name="Abouelleil A."/>
            <person name="Alvarado L."/>
            <person name="Arachchi H.M."/>
            <person name="Berlin A."/>
            <person name="Brown A."/>
            <person name="Chapman S.B."/>
            <person name="Chen Z."/>
            <person name="Dunbar C."/>
            <person name="Freedman E."/>
            <person name="Gearin G."/>
            <person name="Gellesch M."/>
            <person name="Goldberg J."/>
            <person name="Griggs A."/>
            <person name="Gujja S."/>
            <person name="Heiman D."/>
            <person name="Howarth C."/>
            <person name="Larson L."/>
            <person name="Lui A."/>
            <person name="MacDonald P.J.P."/>
            <person name="Mehta T."/>
            <person name="Montmayeur A."/>
            <person name="Murphy C."/>
            <person name="Neiman D."/>
            <person name="Pearson M."/>
            <person name="Priest M."/>
            <person name="Roberts A."/>
            <person name="Saif S."/>
            <person name="Shea T."/>
            <person name="Shenoy N."/>
            <person name="Sisk P."/>
            <person name="Stolte C."/>
            <person name="Sykes S."/>
            <person name="Yandava C."/>
            <person name="Wortman J."/>
            <person name="Nusbaum C."/>
            <person name="Birren B."/>
        </authorList>
    </citation>
    <scope>NUCLEOTIDE SEQUENCE</scope>
    <source>
        <strain evidence="1">ATCC 64411</strain>
    </source>
</reference>
<evidence type="ECO:0000313" key="3">
    <source>
        <dbReference type="Proteomes" id="UP000011715"/>
    </source>
</evidence>
<sequence>MTSHWSPRPSGMFPMRRYEALKPADSSAPGLPLSFNLSRRRAKGPLMKTAMAEKLASWSDDDIQSNGIPSRQLIVLYRQYANCNSSGSEIET</sequence>
<name>A0A0C4DST7_MAGP6</name>
<organism evidence="2 3">
    <name type="scientific">Magnaporthiopsis poae (strain ATCC 64411 / 73-15)</name>
    <name type="common">Kentucky bluegrass fungus</name>
    <name type="synonym">Magnaporthe poae</name>
    <dbReference type="NCBI Taxonomy" id="644358"/>
    <lineage>
        <taxon>Eukaryota</taxon>
        <taxon>Fungi</taxon>
        <taxon>Dikarya</taxon>
        <taxon>Ascomycota</taxon>
        <taxon>Pezizomycotina</taxon>
        <taxon>Sordariomycetes</taxon>
        <taxon>Sordariomycetidae</taxon>
        <taxon>Magnaporthales</taxon>
        <taxon>Magnaporthaceae</taxon>
        <taxon>Magnaporthiopsis</taxon>
    </lineage>
</organism>
<keyword evidence="3" id="KW-1185">Reference proteome</keyword>
<evidence type="ECO:0000313" key="1">
    <source>
        <dbReference type="EMBL" id="KLU83929.1"/>
    </source>
</evidence>
<dbReference type="VEuPathDB" id="FungiDB:MAPG_02978"/>
<dbReference type="EnsemblFungi" id="MAPG_02978T0">
    <property type="protein sequence ID" value="MAPG_02978T0"/>
    <property type="gene ID" value="MAPG_02978"/>
</dbReference>
<dbReference type="EMBL" id="ADBL01000724">
    <property type="status" value="NOT_ANNOTATED_CDS"/>
    <property type="molecule type" value="Genomic_DNA"/>
</dbReference>
<dbReference type="EMBL" id="GL876967">
    <property type="protein sequence ID" value="KLU83929.1"/>
    <property type="molecule type" value="Genomic_DNA"/>
</dbReference>
<reference evidence="2" key="5">
    <citation type="submission" date="2015-06" db="UniProtKB">
        <authorList>
            <consortium name="EnsemblFungi"/>
        </authorList>
    </citation>
    <scope>IDENTIFICATION</scope>
    <source>
        <strain evidence="2">ATCC 64411</strain>
    </source>
</reference>
<dbReference type="OrthoDB" id="1663137at2759"/>
<evidence type="ECO:0000313" key="2">
    <source>
        <dbReference type="EnsemblFungi" id="MAPG_02978T0"/>
    </source>
</evidence>
<reference evidence="2" key="4">
    <citation type="journal article" date="2015" name="G3 (Bethesda)">
        <title>Genome sequences of three phytopathogenic species of the Magnaporthaceae family of fungi.</title>
        <authorList>
            <person name="Okagaki L.H."/>
            <person name="Nunes C.C."/>
            <person name="Sailsbery J."/>
            <person name="Clay B."/>
            <person name="Brown D."/>
            <person name="John T."/>
            <person name="Oh Y."/>
            <person name="Young N."/>
            <person name="Fitzgerald M."/>
            <person name="Haas B.J."/>
            <person name="Zeng Q."/>
            <person name="Young S."/>
            <person name="Adiconis X."/>
            <person name="Fan L."/>
            <person name="Levin J.Z."/>
            <person name="Mitchell T.K."/>
            <person name="Okubara P.A."/>
            <person name="Farman M.L."/>
            <person name="Kohn L.M."/>
            <person name="Birren B."/>
            <person name="Ma L.-J."/>
            <person name="Dean R.A."/>
        </authorList>
    </citation>
    <scope>NUCLEOTIDE SEQUENCE</scope>
    <source>
        <strain evidence="2">ATCC 64411 / 73-15</strain>
    </source>
</reference>
<dbReference type="Proteomes" id="UP000011715">
    <property type="component" value="Unassembled WGS sequence"/>
</dbReference>
<gene>
    <name evidence="1" type="ORF">MAPG_02978</name>
</gene>
<reference evidence="1" key="1">
    <citation type="submission" date="2010-05" db="EMBL/GenBank/DDBJ databases">
        <title>The Genome Sequence of Magnaporthe poae strain ATCC 64411.</title>
        <authorList>
            <consortium name="The Broad Institute Genome Sequencing Platform"/>
            <consortium name="Broad Institute Genome Sequencing Center for Infectious Disease"/>
            <person name="Ma L.-J."/>
            <person name="Dead R."/>
            <person name="Young S."/>
            <person name="Zeng Q."/>
            <person name="Koehrsen M."/>
            <person name="Alvarado L."/>
            <person name="Berlin A."/>
            <person name="Chapman S.B."/>
            <person name="Chen Z."/>
            <person name="Freedman E."/>
            <person name="Gellesch M."/>
            <person name="Goldberg J."/>
            <person name="Griggs A."/>
            <person name="Gujja S."/>
            <person name="Heilman E.R."/>
            <person name="Heiman D."/>
            <person name="Hepburn T."/>
            <person name="Howarth C."/>
            <person name="Jen D."/>
            <person name="Larson L."/>
            <person name="Mehta T."/>
            <person name="Neiman D."/>
            <person name="Pearson M."/>
            <person name="Roberts A."/>
            <person name="Saif S."/>
            <person name="Shea T."/>
            <person name="Shenoy N."/>
            <person name="Sisk P."/>
            <person name="Stolte C."/>
            <person name="Sykes S."/>
            <person name="Walk T."/>
            <person name="White J."/>
            <person name="Yandava C."/>
            <person name="Haas B."/>
            <person name="Nusbaum C."/>
            <person name="Birren B."/>
        </authorList>
    </citation>
    <scope>NUCLEOTIDE SEQUENCE</scope>
    <source>
        <strain evidence="1">ATCC 64411</strain>
    </source>
</reference>
<protein>
    <submittedName>
        <fullName evidence="1 2">Uncharacterized protein</fullName>
    </submittedName>
</protein>
<reference evidence="3" key="2">
    <citation type="submission" date="2010-05" db="EMBL/GenBank/DDBJ databases">
        <title>The genome sequence of Magnaporthe poae strain ATCC 64411.</title>
        <authorList>
            <person name="Ma L.-J."/>
            <person name="Dead R."/>
            <person name="Young S."/>
            <person name="Zeng Q."/>
            <person name="Koehrsen M."/>
            <person name="Alvarado L."/>
            <person name="Berlin A."/>
            <person name="Chapman S.B."/>
            <person name="Chen Z."/>
            <person name="Freedman E."/>
            <person name="Gellesch M."/>
            <person name="Goldberg J."/>
            <person name="Griggs A."/>
            <person name="Gujja S."/>
            <person name="Heilman E.R."/>
            <person name="Heiman D."/>
            <person name="Hepburn T."/>
            <person name="Howarth C."/>
            <person name="Jen D."/>
            <person name="Larson L."/>
            <person name="Mehta T."/>
            <person name="Neiman D."/>
            <person name="Pearson M."/>
            <person name="Roberts A."/>
            <person name="Saif S."/>
            <person name="Shea T."/>
            <person name="Shenoy N."/>
            <person name="Sisk P."/>
            <person name="Stolte C."/>
            <person name="Sykes S."/>
            <person name="Walk T."/>
            <person name="White J."/>
            <person name="Yandava C."/>
            <person name="Haas B."/>
            <person name="Nusbaum C."/>
            <person name="Birren B."/>
        </authorList>
    </citation>
    <scope>NUCLEOTIDE SEQUENCE [LARGE SCALE GENOMIC DNA]</scope>
    <source>
        <strain evidence="3">ATCC 64411 / 73-15</strain>
    </source>
</reference>
<accession>A0A0C4DST7</accession>